<feature type="non-terminal residue" evidence="1">
    <location>
        <position position="1"/>
    </location>
</feature>
<name>A0A371HCN6_MUCPR</name>
<evidence type="ECO:0000313" key="1">
    <source>
        <dbReference type="EMBL" id="RDY00535.1"/>
    </source>
</evidence>
<dbReference type="Gene3D" id="3.30.70.270">
    <property type="match status" value="1"/>
</dbReference>
<evidence type="ECO:0008006" key="3">
    <source>
        <dbReference type="Google" id="ProtNLM"/>
    </source>
</evidence>
<dbReference type="OrthoDB" id="1909920at2759"/>
<dbReference type="PANTHER" id="PTHR37984:SF5">
    <property type="entry name" value="PROTEIN NYNRIN-LIKE"/>
    <property type="match status" value="1"/>
</dbReference>
<reference evidence="1" key="1">
    <citation type="submission" date="2018-05" db="EMBL/GenBank/DDBJ databases">
        <title>Draft genome of Mucuna pruriens seed.</title>
        <authorList>
            <person name="Nnadi N.E."/>
            <person name="Vos R."/>
            <person name="Hasami M.H."/>
            <person name="Devisetty U.K."/>
            <person name="Aguiy J.C."/>
        </authorList>
    </citation>
    <scope>NUCLEOTIDE SEQUENCE [LARGE SCALE GENOMIC DNA]</scope>
    <source>
        <strain evidence="1">JCA_2017</strain>
    </source>
</reference>
<dbReference type="PANTHER" id="PTHR37984">
    <property type="entry name" value="PROTEIN CBG26694"/>
    <property type="match status" value="1"/>
</dbReference>
<accession>A0A371HCN6</accession>
<protein>
    <recommendedName>
        <fullName evidence="3">Mitochondrial protein</fullName>
    </recommendedName>
</protein>
<evidence type="ECO:0000313" key="2">
    <source>
        <dbReference type="Proteomes" id="UP000257109"/>
    </source>
</evidence>
<dbReference type="AlphaFoldDB" id="A0A371HCN6"/>
<sequence>MVGSQRVRVDEEKMKVIQRCPTPINANDVRSFHMLANFYRCFHHCFPLNEKIKKDVEFKWEEPQEKALQSLKELLFLDKGTPQDLPLLALLRVSVALEQHSGVLLKQTLISSCH</sequence>
<dbReference type="InterPro" id="IPR043502">
    <property type="entry name" value="DNA/RNA_pol_sf"/>
</dbReference>
<organism evidence="1 2">
    <name type="scientific">Mucuna pruriens</name>
    <name type="common">Velvet bean</name>
    <name type="synonym">Dolichos pruriens</name>
    <dbReference type="NCBI Taxonomy" id="157652"/>
    <lineage>
        <taxon>Eukaryota</taxon>
        <taxon>Viridiplantae</taxon>
        <taxon>Streptophyta</taxon>
        <taxon>Embryophyta</taxon>
        <taxon>Tracheophyta</taxon>
        <taxon>Spermatophyta</taxon>
        <taxon>Magnoliopsida</taxon>
        <taxon>eudicotyledons</taxon>
        <taxon>Gunneridae</taxon>
        <taxon>Pentapetalae</taxon>
        <taxon>rosids</taxon>
        <taxon>fabids</taxon>
        <taxon>Fabales</taxon>
        <taxon>Fabaceae</taxon>
        <taxon>Papilionoideae</taxon>
        <taxon>50 kb inversion clade</taxon>
        <taxon>NPAAA clade</taxon>
        <taxon>indigoferoid/millettioid clade</taxon>
        <taxon>Phaseoleae</taxon>
        <taxon>Mucuna</taxon>
    </lineage>
</organism>
<gene>
    <name evidence="1" type="ORF">CR513_16275</name>
</gene>
<dbReference type="EMBL" id="QJKJ01002966">
    <property type="protein sequence ID" value="RDY00535.1"/>
    <property type="molecule type" value="Genomic_DNA"/>
</dbReference>
<dbReference type="Proteomes" id="UP000257109">
    <property type="component" value="Unassembled WGS sequence"/>
</dbReference>
<dbReference type="SUPFAM" id="SSF56672">
    <property type="entry name" value="DNA/RNA polymerases"/>
    <property type="match status" value="1"/>
</dbReference>
<proteinExistence type="predicted"/>
<feature type="non-terminal residue" evidence="1">
    <location>
        <position position="114"/>
    </location>
</feature>
<comment type="caution">
    <text evidence="1">The sequence shown here is derived from an EMBL/GenBank/DDBJ whole genome shotgun (WGS) entry which is preliminary data.</text>
</comment>
<dbReference type="InterPro" id="IPR050951">
    <property type="entry name" value="Retrovirus_Pol_polyprotein"/>
</dbReference>
<dbReference type="InterPro" id="IPR043128">
    <property type="entry name" value="Rev_trsase/Diguanyl_cyclase"/>
</dbReference>
<keyword evidence="2" id="KW-1185">Reference proteome</keyword>